<dbReference type="AlphaFoldDB" id="A0A2M6XRR0"/>
<evidence type="ECO:0000313" key="9">
    <source>
        <dbReference type="Proteomes" id="UP000230586"/>
    </source>
</evidence>
<dbReference type="InterPro" id="IPR030878">
    <property type="entry name" value="Ribosomal_uL15"/>
</dbReference>
<evidence type="ECO:0000256" key="5">
    <source>
        <dbReference type="RuleBase" id="RU003888"/>
    </source>
</evidence>
<dbReference type="PANTHER" id="PTHR12934">
    <property type="entry name" value="50S RIBOSOMAL PROTEIN L15"/>
    <property type="match status" value="1"/>
</dbReference>
<dbReference type="InterPro" id="IPR036227">
    <property type="entry name" value="Ribosomal_uL15/eL18_sf"/>
</dbReference>
<dbReference type="SUPFAM" id="SSF52080">
    <property type="entry name" value="Ribosomal proteins L15p and L18e"/>
    <property type="match status" value="1"/>
</dbReference>
<dbReference type="InterPro" id="IPR001196">
    <property type="entry name" value="Ribosomal_uL15_CS"/>
</dbReference>
<dbReference type="InterPro" id="IPR005749">
    <property type="entry name" value="Ribosomal_uL15_bac-type"/>
</dbReference>
<accession>A0A2M6XRR0</accession>
<evidence type="ECO:0000259" key="7">
    <source>
        <dbReference type="Pfam" id="PF00828"/>
    </source>
</evidence>
<comment type="function">
    <text evidence="4">Binds to the 23S rRNA.</text>
</comment>
<feature type="region of interest" description="Disordered" evidence="6">
    <location>
        <begin position="1"/>
        <end position="56"/>
    </location>
</feature>
<dbReference type="GO" id="GO:0003735">
    <property type="term" value="F:structural constituent of ribosome"/>
    <property type="evidence" value="ECO:0007669"/>
    <property type="project" value="InterPro"/>
</dbReference>
<sequence>MTLFLHTIKPSAAAKKKKKKQVGRGGKRGTYSGRGGKGQRARSGGKSGSKRRGMRQLMETTHKLRGFKSKKKKPEIINLADFDGKFKSGDKITNVVLLRKGLVDRTKNGVKILGNGEINIKLEISGCMVSRAAKEKIEKAGGKVN</sequence>
<dbReference type="PANTHER" id="PTHR12934:SF11">
    <property type="entry name" value="LARGE RIBOSOMAL SUBUNIT PROTEIN UL15M"/>
    <property type="match status" value="1"/>
</dbReference>
<name>A0A2M6XRR0_9BACT</name>
<dbReference type="Proteomes" id="UP000230586">
    <property type="component" value="Unassembled WGS sequence"/>
</dbReference>
<feature type="domain" description="Large ribosomal subunit protein uL15/eL18" evidence="7">
    <location>
        <begin position="77"/>
        <end position="144"/>
    </location>
</feature>
<dbReference type="HAMAP" id="MF_01341">
    <property type="entry name" value="Ribosomal_uL15"/>
    <property type="match status" value="1"/>
</dbReference>
<comment type="similarity">
    <text evidence="1 4 5">Belongs to the universal ribosomal protein uL15 family.</text>
</comment>
<comment type="subunit">
    <text evidence="4">Part of the 50S ribosomal subunit.</text>
</comment>
<keyword evidence="2 4" id="KW-0689">Ribosomal protein</keyword>
<protein>
    <recommendedName>
        <fullName evidence="4">Large ribosomal subunit protein uL15</fullName>
    </recommendedName>
</protein>
<dbReference type="EMBL" id="PEXX01000055">
    <property type="protein sequence ID" value="PIU10328.1"/>
    <property type="molecule type" value="Genomic_DNA"/>
</dbReference>
<gene>
    <name evidence="4" type="primary">rplO</name>
    <name evidence="8" type="ORF">COT27_03845</name>
</gene>
<dbReference type="GO" id="GO:0015934">
    <property type="term" value="C:large ribosomal subunit"/>
    <property type="evidence" value="ECO:0007669"/>
    <property type="project" value="InterPro"/>
</dbReference>
<dbReference type="PROSITE" id="PS00475">
    <property type="entry name" value="RIBOSOMAL_L15"/>
    <property type="match status" value="1"/>
</dbReference>
<organism evidence="8 9">
    <name type="scientific">Candidatus Kuenenbacteria bacterium CG08_land_8_20_14_0_20_37_23</name>
    <dbReference type="NCBI Taxonomy" id="1974617"/>
    <lineage>
        <taxon>Bacteria</taxon>
        <taxon>Candidatus Kueneniibacteriota</taxon>
    </lineage>
</organism>
<dbReference type="GO" id="GO:0019843">
    <property type="term" value="F:rRNA binding"/>
    <property type="evidence" value="ECO:0007669"/>
    <property type="project" value="UniProtKB-UniRule"/>
</dbReference>
<keyword evidence="4" id="KW-0699">rRNA-binding</keyword>
<keyword evidence="4" id="KW-0694">RNA-binding</keyword>
<dbReference type="InterPro" id="IPR021131">
    <property type="entry name" value="Ribosomal_uL15/eL18"/>
</dbReference>
<evidence type="ECO:0000256" key="6">
    <source>
        <dbReference type="SAM" id="MobiDB-lite"/>
    </source>
</evidence>
<dbReference type="GO" id="GO:0006412">
    <property type="term" value="P:translation"/>
    <property type="evidence" value="ECO:0007669"/>
    <property type="project" value="UniProtKB-UniRule"/>
</dbReference>
<evidence type="ECO:0000256" key="2">
    <source>
        <dbReference type="ARBA" id="ARBA00022980"/>
    </source>
</evidence>
<proteinExistence type="inferred from homology"/>
<evidence type="ECO:0000256" key="1">
    <source>
        <dbReference type="ARBA" id="ARBA00007320"/>
    </source>
</evidence>
<keyword evidence="3 4" id="KW-0687">Ribonucleoprotein</keyword>
<evidence type="ECO:0000313" key="8">
    <source>
        <dbReference type="EMBL" id="PIU10328.1"/>
    </source>
</evidence>
<reference evidence="9" key="1">
    <citation type="submission" date="2017-09" db="EMBL/GenBank/DDBJ databases">
        <title>Depth-based differentiation of microbial function through sediment-hosted aquifers and enrichment of novel symbionts in the deep terrestrial subsurface.</title>
        <authorList>
            <person name="Probst A.J."/>
            <person name="Ladd B."/>
            <person name="Jarett J.K."/>
            <person name="Geller-Mcgrath D.E."/>
            <person name="Sieber C.M.K."/>
            <person name="Emerson J.B."/>
            <person name="Anantharaman K."/>
            <person name="Thomas B.C."/>
            <person name="Malmstrom R."/>
            <person name="Stieglmeier M."/>
            <person name="Klingl A."/>
            <person name="Woyke T."/>
            <person name="Ryan C.M."/>
            <person name="Banfield J.F."/>
        </authorList>
    </citation>
    <scope>NUCLEOTIDE SEQUENCE [LARGE SCALE GENOMIC DNA]</scope>
</reference>
<evidence type="ECO:0000256" key="4">
    <source>
        <dbReference type="HAMAP-Rule" id="MF_01341"/>
    </source>
</evidence>
<evidence type="ECO:0000256" key="3">
    <source>
        <dbReference type="ARBA" id="ARBA00023274"/>
    </source>
</evidence>
<dbReference type="Pfam" id="PF00828">
    <property type="entry name" value="Ribosomal_L27A"/>
    <property type="match status" value="1"/>
</dbReference>
<dbReference type="Gene3D" id="3.100.10.10">
    <property type="match status" value="1"/>
</dbReference>
<feature type="compositionally biased region" description="Basic residues" evidence="6">
    <location>
        <begin position="14"/>
        <end position="27"/>
    </location>
</feature>
<comment type="caution">
    <text evidence="8">The sequence shown here is derived from an EMBL/GenBank/DDBJ whole genome shotgun (WGS) entry which is preliminary data.</text>
</comment>